<reference evidence="1" key="1">
    <citation type="submission" date="2021-06" db="EMBL/GenBank/DDBJ databases">
        <authorList>
            <person name="Hodson N. C."/>
            <person name="Mongue J. A."/>
            <person name="Jaron S. K."/>
        </authorList>
    </citation>
    <scope>NUCLEOTIDE SEQUENCE</scope>
</reference>
<organism evidence="1 2">
    <name type="scientific">Allacma fusca</name>
    <dbReference type="NCBI Taxonomy" id="39272"/>
    <lineage>
        <taxon>Eukaryota</taxon>
        <taxon>Metazoa</taxon>
        <taxon>Ecdysozoa</taxon>
        <taxon>Arthropoda</taxon>
        <taxon>Hexapoda</taxon>
        <taxon>Collembola</taxon>
        <taxon>Symphypleona</taxon>
        <taxon>Sminthuridae</taxon>
        <taxon>Allacma</taxon>
    </lineage>
</organism>
<evidence type="ECO:0000313" key="2">
    <source>
        <dbReference type="Proteomes" id="UP000708208"/>
    </source>
</evidence>
<dbReference type="EMBL" id="CAJVCH010379047">
    <property type="protein sequence ID" value="CAG7816810.1"/>
    <property type="molecule type" value="Genomic_DNA"/>
</dbReference>
<proteinExistence type="predicted"/>
<accession>A0A8J2KKS6</accession>
<dbReference type="AlphaFoldDB" id="A0A8J2KKS6"/>
<comment type="caution">
    <text evidence="1">The sequence shown here is derived from an EMBL/GenBank/DDBJ whole genome shotgun (WGS) entry which is preliminary data.</text>
</comment>
<keyword evidence="2" id="KW-1185">Reference proteome</keyword>
<name>A0A8J2KKS6_9HEXA</name>
<dbReference type="Proteomes" id="UP000708208">
    <property type="component" value="Unassembled WGS sequence"/>
</dbReference>
<sequence length="174" mass="20371">MALPLPQLHIYPHQPPDNKPTNFVSAGDLPIDNINWSGWDKALADLTPDKIRDFVDQCLEDNPGYEDRRGWSVDKFERFWQWQKGQKLHKVEVAGNTCGVKSASKTFRTRMQRFRKGLDMPCFQGVPPGYVVMFHMFFQKLLKEEKAYLMEQLAAVSDLFFNLIKKNFLFNQKR</sequence>
<evidence type="ECO:0000313" key="1">
    <source>
        <dbReference type="EMBL" id="CAG7816810.1"/>
    </source>
</evidence>
<protein>
    <submittedName>
        <fullName evidence="1">Uncharacterized protein</fullName>
    </submittedName>
</protein>
<gene>
    <name evidence="1" type="ORF">AFUS01_LOCUS27409</name>
</gene>